<name>A0AB33BDJ4_9LACO</name>
<dbReference type="Proteomes" id="UP000093346">
    <property type="component" value="Chromosome"/>
</dbReference>
<evidence type="ECO:0000256" key="1">
    <source>
        <dbReference type="SAM" id="MobiDB-lite"/>
    </source>
</evidence>
<keyword evidence="2" id="KW-0812">Transmembrane</keyword>
<dbReference type="GeneID" id="61249895"/>
<keyword evidence="2" id="KW-1133">Transmembrane helix</keyword>
<evidence type="ECO:0000313" key="3">
    <source>
        <dbReference type="EMBL" id="ANZ59119.1"/>
    </source>
</evidence>
<feature type="transmembrane region" description="Helical" evidence="2">
    <location>
        <begin position="29"/>
        <end position="48"/>
    </location>
</feature>
<feature type="compositionally biased region" description="Polar residues" evidence="1">
    <location>
        <begin position="92"/>
        <end position="102"/>
    </location>
</feature>
<dbReference type="RefSeq" id="WP_054645927.1">
    <property type="nucleotide sequence ID" value="NZ_CP014872.1"/>
</dbReference>
<dbReference type="AlphaFoldDB" id="A0AB33BDJ4"/>
<keyword evidence="2" id="KW-0472">Membrane</keyword>
<proteinExistence type="predicted"/>
<dbReference type="EMBL" id="CP014907">
    <property type="protein sequence ID" value="ANZ59119.1"/>
    <property type="molecule type" value="Genomic_DNA"/>
</dbReference>
<feature type="compositionally biased region" description="Polar residues" evidence="1">
    <location>
        <begin position="58"/>
        <end position="75"/>
    </location>
</feature>
<gene>
    <name evidence="3" type="ORF">AYR59_03260</name>
</gene>
<evidence type="ECO:0000313" key="4">
    <source>
        <dbReference type="Proteomes" id="UP000093346"/>
    </source>
</evidence>
<protein>
    <submittedName>
        <fullName evidence="3">Uncharacterized protein</fullName>
    </submittedName>
</protein>
<reference evidence="3 4" key="1">
    <citation type="submission" date="2016-03" db="EMBL/GenBank/DDBJ databases">
        <title>Pediococcus and Lactobacillus from brewery environment - whole genome sequencing and assembly.</title>
        <authorList>
            <person name="Behr J."/>
            <person name="Geissler A.J."/>
            <person name="Vogel R.F."/>
        </authorList>
    </citation>
    <scope>NUCLEOTIDE SEQUENCE [LARGE SCALE GENOMIC DNA]</scope>
    <source>
        <strain evidence="3 4">TMW 1.481</strain>
    </source>
</reference>
<accession>A0AB33BDJ4</accession>
<evidence type="ECO:0000256" key="2">
    <source>
        <dbReference type="SAM" id="Phobius"/>
    </source>
</evidence>
<feature type="region of interest" description="Disordered" evidence="1">
    <location>
        <begin position="57"/>
        <end position="149"/>
    </location>
</feature>
<dbReference type="KEGG" id="lle:AYR59_03260"/>
<feature type="compositionally biased region" description="Low complexity" evidence="1">
    <location>
        <begin position="110"/>
        <end position="143"/>
    </location>
</feature>
<organism evidence="3 4">
    <name type="scientific">Fructilactobacillus lindneri</name>
    <dbReference type="NCBI Taxonomy" id="53444"/>
    <lineage>
        <taxon>Bacteria</taxon>
        <taxon>Bacillati</taxon>
        <taxon>Bacillota</taxon>
        <taxon>Bacilli</taxon>
        <taxon>Lactobacillales</taxon>
        <taxon>Lactobacillaceae</taxon>
        <taxon>Fructilactobacillus</taxon>
    </lineage>
</organism>
<sequence length="192" mass="21369">MKNQDPDSRYQRYDFNVDGQKRRTRKKALIWPWILGMVIIVLALAFGIRHEINKHTSSKANKPTTAKVASSQKSTTNKDSKSEHKKSKPAATKNSNETNSNKMESKSIDSKSATSSNSIQNNTNTVTTAPKSTAKTSSQTTDSGFSQSRTFNSVEDAKNWAKTTQSQWLAAGYNNYTITQNGQGFYVLTFVK</sequence>